<evidence type="ECO:0000313" key="3">
    <source>
        <dbReference type="Proteomes" id="UP001158576"/>
    </source>
</evidence>
<evidence type="ECO:0000256" key="1">
    <source>
        <dbReference type="SAM" id="MobiDB-lite"/>
    </source>
</evidence>
<dbReference type="Proteomes" id="UP001158576">
    <property type="component" value="Chromosome 2"/>
</dbReference>
<name>A0ABN7T5G5_OIKDI</name>
<accession>A0ABN7T5G5</accession>
<reference evidence="2 3" key="1">
    <citation type="submission" date="2021-04" db="EMBL/GenBank/DDBJ databases">
        <authorList>
            <person name="Bliznina A."/>
        </authorList>
    </citation>
    <scope>NUCLEOTIDE SEQUENCE [LARGE SCALE GENOMIC DNA]</scope>
</reference>
<organism evidence="2 3">
    <name type="scientific">Oikopleura dioica</name>
    <name type="common">Tunicate</name>
    <dbReference type="NCBI Taxonomy" id="34765"/>
    <lineage>
        <taxon>Eukaryota</taxon>
        <taxon>Metazoa</taxon>
        <taxon>Chordata</taxon>
        <taxon>Tunicata</taxon>
        <taxon>Appendicularia</taxon>
        <taxon>Copelata</taxon>
        <taxon>Oikopleuridae</taxon>
        <taxon>Oikopleura</taxon>
    </lineage>
</organism>
<protein>
    <submittedName>
        <fullName evidence="2">Oidioi.mRNA.OKI2018_I69.chr2.g4141.t1.cds</fullName>
    </submittedName>
</protein>
<gene>
    <name evidence="2" type="ORF">OKIOD_LOCUS12906</name>
</gene>
<feature type="region of interest" description="Disordered" evidence="1">
    <location>
        <begin position="126"/>
        <end position="159"/>
    </location>
</feature>
<feature type="compositionally biased region" description="Acidic residues" evidence="1">
    <location>
        <begin position="126"/>
        <end position="148"/>
    </location>
</feature>
<sequence>MNYIPPRDCLYFKESPSEQTFDSIGFGVVHNQVYYLRRSPDFFQVQTQENQEERSKFYCLGVLHEEDEENNFRDNIFCFIKARFEVELEKNKLYVTEWCKNSDFNELDYYEKRDLYLIDTDADFEEEASDSDDEVQGNIDLEDEGLNIEEDKTTDNSDLEQVDDKEVIDGTDEEEEEEEEHRLLYRVRLVDFLDMVKTDAVKNELVEYKCGEVTKQATCIEISSLPSIHGDDGQLINIKKARKKEVSINWFFYEEDHD</sequence>
<keyword evidence="3" id="KW-1185">Reference proteome</keyword>
<dbReference type="EMBL" id="OU015567">
    <property type="protein sequence ID" value="CAG5109622.1"/>
    <property type="molecule type" value="Genomic_DNA"/>
</dbReference>
<proteinExistence type="predicted"/>
<evidence type="ECO:0000313" key="2">
    <source>
        <dbReference type="EMBL" id="CAG5109622.1"/>
    </source>
</evidence>